<accession>A0ACC1TJL9</accession>
<name>A0ACC1TJL9_9AGAR</name>
<organism evidence="1 2">
    <name type="scientific">Lentinula aff. lateritia</name>
    <dbReference type="NCBI Taxonomy" id="2804960"/>
    <lineage>
        <taxon>Eukaryota</taxon>
        <taxon>Fungi</taxon>
        <taxon>Dikarya</taxon>
        <taxon>Basidiomycota</taxon>
        <taxon>Agaricomycotina</taxon>
        <taxon>Agaricomycetes</taxon>
        <taxon>Agaricomycetidae</taxon>
        <taxon>Agaricales</taxon>
        <taxon>Marasmiineae</taxon>
        <taxon>Omphalotaceae</taxon>
        <taxon>Lentinula</taxon>
    </lineage>
</organism>
<feature type="non-terminal residue" evidence="1">
    <location>
        <position position="81"/>
    </location>
</feature>
<dbReference type="EMBL" id="MU795746">
    <property type="protein sequence ID" value="KAJ3804942.1"/>
    <property type="molecule type" value="Genomic_DNA"/>
</dbReference>
<comment type="caution">
    <text evidence="1">The sequence shown here is derived from an EMBL/GenBank/DDBJ whole genome shotgun (WGS) entry which is preliminary data.</text>
</comment>
<evidence type="ECO:0000313" key="2">
    <source>
        <dbReference type="Proteomes" id="UP001163835"/>
    </source>
</evidence>
<proteinExistence type="predicted"/>
<feature type="non-terminal residue" evidence="1">
    <location>
        <position position="1"/>
    </location>
</feature>
<gene>
    <name evidence="1" type="ORF">F5876DRAFT_24869</name>
</gene>
<reference evidence="1" key="1">
    <citation type="submission" date="2022-09" db="EMBL/GenBank/DDBJ databases">
        <title>A Global Phylogenomic Analysis of the Shiitake Genus Lentinula.</title>
        <authorList>
            <consortium name="DOE Joint Genome Institute"/>
            <person name="Sierra-Patev S."/>
            <person name="Min B."/>
            <person name="Naranjo-Ortiz M."/>
            <person name="Looney B."/>
            <person name="Konkel Z."/>
            <person name="Slot J.C."/>
            <person name="Sakamoto Y."/>
            <person name="Steenwyk J.L."/>
            <person name="Rokas A."/>
            <person name="Carro J."/>
            <person name="Camarero S."/>
            <person name="Ferreira P."/>
            <person name="Molpeceres G."/>
            <person name="Ruiz-Duenas F.J."/>
            <person name="Serrano A."/>
            <person name="Henrissat B."/>
            <person name="Drula E."/>
            <person name="Hughes K.W."/>
            <person name="Mata J.L."/>
            <person name="Ishikawa N.K."/>
            <person name="Vargas-Isla R."/>
            <person name="Ushijima S."/>
            <person name="Smith C.A."/>
            <person name="Ahrendt S."/>
            <person name="Andreopoulos W."/>
            <person name="He G."/>
            <person name="Labutti K."/>
            <person name="Lipzen A."/>
            <person name="Ng V."/>
            <person name="Riley R."/>
            <person name="Sandor L."/>
            <person name="Barry K."/>
            <person name="Martinez A.T."/>
            <person name="Xiao Y."/>
            <person name="Gibbons J.G."/>
            <person name="Terashima K."/>
            <person name="Grigoriev I.V."/>
            <person name="Hibbett D.S."/>
        </authorList>
    </citation>
    <scope>NUCLEOTIDE SEQUENCE</scope>
    <source>
        <strain evidence="1">TMI1499</strain>
    </source>
</reference>
<protein>
    <submittedName>
        <fullName evidence="1">Uncharacterized protein</fullName>
    </submittedName>
</protein>
<dbReference type="Proteomes" id="UP001163835">
    <property type="component" value="Unassembled WGS sequence"/>
</dbReference>
<evidence type="ECO:0000313" key="1">
    <source>
        <dbReference type="EMBL" id="KAJ3804942.1"/>
    </source>
</evidence>
<sequence>PEKLLLFFEDLWTAGGWRFVTNNYMDIFSDQPANDEAYFFWQNKICERVHDPVMQEKLAPTSPLYAFGLKCPSLEINDYDV</sequence>
<keyword evidence="2" id="KW-1185">Reference proteome</keyword>